<keyword evidence="3" id="KW-1185">Reference proteome</keyword>
<reference evidence="2 3" key="1">
    <citation type="submission" date="2024-04" db="EMBL/GenBank/DDBJ databases">
        <authorList>
            <person name="Fracassetti M."/>
        </authorList>
    </citation>
    <scope>NUCLEOTIDE SEQUENCE [LARGE SCALE GENOMIC DNA]</scope>
</reference>
<evidence type="ECO:0000313" key="2">
    <source>
        <dbReference type="EMBL" id="CAL1370844.1"/>
    </source>
</evidence>
<dbReference type="Proteomes" id="UP001497516">
    <property type="component" value="Chromosome 2"/>
</dbReference>
<proteinExistence type="predicted"/>
<organism evidence="2 3">
    <name type="scientific">Linum trigynum</name>
    <dbReference type="NCBI Taxonomy" id="586398"/>
    <lineage>
        <taxon>Eukaryota</taxon>
        <taxon>Viridiplantae</taxon>
        <taxon>Streptophyta</taxon>
        <taxon>Embryophyta</taxon>
        <taxon>Tracheophyta</taxon>
        <taxon>Spermatophyta</taxon>
        <taxon>Magnoliopsida</taxon>
        <taxon>eudicotyledons</taxon>
        <taxon>Gunneridae</taxon>
        <taxon>Pentapetalae</taxon>
        <taxon>rosids</taxon>
        <taxon>fabids</taxon>
        <taxon>Malpighiales</taxon>
        <taxon>Linaceae</taxon>
        <taxon>Linum</taxon>
    </lineage>
</organism>
<feature type="region of interest" description="Disordered" evidence="1">
    <location>
        <begin position="92"/>
        <end position="130"/>
    </location>
</feature>
<gene>
    <name evidence="2" type="ORF">LTRI10_LOCUS12939</name>
</gene>
<dbReference type="AlphaFoldDB" id="A0AAV2DAD9"/>
<dbReference type="EMBL" id="OZ034815">
    <property type="protein sequence ID" value="CAL1370844.1"/>
    <property type="molecule type" value="Genomic_DNA"/>
</dbReference>
<accession>A0AAV2DAD9</accession>
<evidence type="ECO:0000313" key="3">
    <source>
        <dbReference type="Proteomes" id="UP001497516"/>
    </source>
</evidence>
<sequence>MLTGNRRWLTEIKSVHRITGPPLLFPLISLPTQVPTPPWLSRRRIFVALSSSIAVVRHQDPAKEGQEGEGVAAGCSSESIIGLRRHPVLLHSRRLTRTAKPKESKQSQSPPLLHPPDPRPIASSSRSIFGRRRHRRPLHRLACSILAALHSSSSSPPPIYLAGALRRSRLPAHRLCKVRGEEARSSGFKEGNLKDWRRF</sequence>
<protein>
    <submittedName>
        <fullName evidence="2">Uncharacterized protein</fullName>
    </submittedName>
</protein>
<name>A0AAV2DAD9_9ROSI</name>
<evidence type="ECO:0000256" key="1">
    <source>
        <dbReference type="SAM" id="MobiDB-lite"/>
    </source>
</evidence>